<comment type="caution">
    <text evidence="11">The sequence shown here is derived from an EMBL/GenBank/DDBJ whole genome shotgun (WGS) entry which is preliminary data.</text>
</comment>
<keyword evidence="5" id="KW-0547">Nucleotide-binding</keyword>
<evidence type="ECO:0000256" key="4">
    <source>
        <dbReference type="ARBA" id="ARBA00022679"/>
    </source>
</evidence>
<reference evidence="11 12" key="1">
    <citation type="submission" date="2016-08" db="EMBL/GenBank/DDBJ databases">
        <authorList>
            <person name="Loux V."/>
            <person name="Rue O."/>
        </authorList>
    </citation>
    <scope>NUCLEOTIDE SEQUENCE [LARGE SCALE GENOMIC DNA]</scope>
    <source>
        <strain evidence="11 12">AFSSA_08CEB44bac</strain>
    </source>
</reference>
<dbReference type="InterPro" id="IPR011712">
    <property type="entry name" value="Sig_transdc_His_kin_sub3_dim/P"/>
</dbReference>
<evidence type="ECO:0000256" key="9">
    <source>
        <dbReference type="SAM" id="Phobius"/>
    </source>
</evidence>
<evidence type="ECO:0000313" key="12">
    <source>
        <dbReference type="Proteomes" id="UP000242164"/>
    </source>
</evidence>
<name>A0AAX2CBL7_9BACI</name>
<evidence type="ECO:0000313" key="11">
    <source>
        <dbReference type="EMBL" id="SCL82636.1"/>
    </source>
</evidence>
<dbReference type="PROSITE" id="PS50109">
    <property type="entry name" value="HIS_KIN"/>
    <property type="match status" value="1"/>
</dbReference>
<keyword evidence="7" id="KW-0067">ATP-binding</keyword>
<dbReference type="RefSeq" id="WP_011983340.1">
    <property type="nucleotide sequence ID" value="NZ_CP024096.1"/>
</dbReference>
<proteinExistence type="predicted"/>
<feature type="transmembrane region" description="Helical" evidence="9">
    <location>
        <begin position="57"/>
        <end position="74"/>
    </location>
</feature>
<evidence type="ECO:0000256" key="5">
    <source>
        <dbReference type="ARBA" id="ARBA00022741"/>
    </source>
</evidence>
<evidence type="ECO:0000256" key="8">
    <source>
        <dbReference type="ARBA" id="ARBA00023012"/>
    </source>
</evidence>
<feature type="domain" description="Histidine kinase" evidence="10">
    <location>
        <begin position="205"/>
        <end position="388"/>
    </location>
</feature>
<keyword evidence="9" id="KW-0472">Membrane</keyword>
<keyword evidence="8" id="KW-0902">Two-component regulatory system</keyword>
<feature type="transmembrane region" description="Helical" evidence="9">
    <location>
        <begin position="80"/>
        <end position="96"/>
    </location>
</feature>
<protein>
    <recommendedName>
        <fullName evidence="2">histidine kinase</fullName>
        <ecNumber evidence="2">2.7.13.3</ecNumber>
    </recommendedName>
</protein>
<dbReference type="InterPro" id="IPR050482">
    <property type="entry name" value="Sensor_HK_TwoCompSys"/>
</dbReference>
<dbReference type="GO" id="GO:0005524">
    <property type="term" value="F:ATP binding"/>
    <property type="evidence" value="ECO:0007669"/>
    <property type="project" value="UniProtKB-KW"/>
</dbReference>
<dbReference type="Pfam" id="PF02518">
    <property type="entry name" value="HATPase_c"/>
    <property type="match status" value="1"/>
</dbReference>
<keyword evidence="6 11" id="KW-0418">Kinase</keyword>
<dbReference type="PANTHER" id="PTHR24421">
    <property type="entry name" value="NITRATE/NITRITE SENSOR PROTEIN NARX-RELATED"/>
    <property type="match status" value="1"/>
</dbReference>
<dbReference type="GeneID" id="33895540"/>
<dbReference type="InterPro" id="IPR005467">
    <property type="entry name" value="His_kinase_dom"/>
</dbReference>
<feature type="transmembrane region" description="Helical" evidence="9">
    <location>
        <begin position="101"/>
        <end position="120"/>
    </location>
</feature>
<accession>A0AAX2CBL7</accession>
<dbReference type="Gene3D" id="3.30.565.10">
    <property type="entry name" value="Histidine kinase-like ATPase, C-terminal domain"/>
    <property type="match status" value="1"/>
</dbReference>
<dbReference type="Pfam" id="PF07730">
    <property type="entry name" value="HisKA_3"/>
    <property type="match status" value="1"/>
</dbReference>
<dbReference type="Gene3D" id="1.20.5.1930">
    <property type="match status" value="1"/>
</dbReference>
<feature type="transmembrane region" description="Helical" evidence="9">
    <location>
        <begin position="132"/>
        <end position="148"/>
    </location>
</feature>
<dbReference type="SUPFAM" id="SSF55874">
    <property type="entry name" value="ATPase domain of HSP90 chaperone/DNA topoisomerase II/histidine kinase"/>
    <property type="match status" value="1"/>
</dbReference>
<feature type="transmembrane region" description="Helical" evidence="9">
    <location>
        <begin position="26"/>
        <end position="45"/>
    </location>
</feature>
<dbReference type="Proteomes" id="UP000242164">
    <property type="component" value="Unassembled WGS sequence"/>
</dbReference>
<dbReference type="CDD" id="cd16917">
    <property type="entry name" value="HATPase_UhpB-NarQ-NarX-like"/>
    <property type="match status" value="1"/>
</dbReference>
<evidence type="ECO:0000256" key="6">
    <source>
        <dbReference type="ARBA" id="ARBA00022777"/>
    </source>
</evidence>
<evidence type="ECO:0000259" key="10">
    <source>
        <dbReference type="PROSITE" id="PS50109"/>
    </source>
</evidence>
<evidence type="ECO:0000256" key="1">
    <source>
        <dbReference type="ARBA" id="ARBA00000085"/>
    </source>
</evidence>
<dbReference type="GO" id="GO:0046983">
    <property type="term" value="F:protein dimerization activity"/>
    <property type="evidence" value="ECO:0007669"/>
    <property type="project" value="InterPro"/>
</dbReference>
<evidence type="ECO:0000256" key="2">
    <source>
        <dbReference type="ARBA" id="ARBA00012438"/>
    </source>
</evidence>
<dbReference type="PANTHER" id="PTHR24421:SF10">
    <property type="entry name" value="NITRATE_NITRITE SENSOR PROTEIN NARQ"/>
    <property type="match status" value="1"/>
</dbReference>
<dbReference type="SMART" id="SM00387">
    <property type="entry name" value="HATPase_c"/>
    <property type="match status" value="1"/>
</dbReference>
<dbReference type="EC" id="2.7.13.3" evidence="2"/>
<gene>
    <name evidence="11" type="ORF">BCB44BAC_00236</name>
</gene>
<dbReference type="GO" id="GO:0016020">
    <property type="term" value="C:membrane"/>
    <property type="evidence" value="ECO:0007669"/>
    <property type="project" value="InterPro"/>
</dbReference>
<dbReference type="InterPro" id="IPR003594">
    <property type="entry name" value="HATPase_dom"/>
</dbReference>
<keyword evidence="3" id="KW-0597">Phosphoprotein</keyword>
<feature type="transmembrane region" description="Helical" evidence="9">
    <location>
        <begin position="5"/>
        <end position="20"/>
    </location>
</feature>
<dbReference type="InterPro" id="IPR036890">
    <property type="entry name" value="HATPase_C_sf"/>
</dbReference>
<dbReference type="EMBL" id="FMIK01000007">
    <property type="protein sequence ID" value="SCL82636.1"/>
    <property type="molecule type" value="Genomic_DNA"/>
</dbReference>
<evidence type="ECO:0000256" key="7">
    <source>
        <dbReference type="ARBA" id="ARBA00022840"/>
    </source>
</evidence>
<evidence type="ECO:0000256" key="3">
    <source>
        <dbReference type="ARBA" id="ARBA00022553"/>
    </source>
</evidence>
<dbReference type="GO" id="GO:0000155">
    <property type="term" value="F:phosphorelay sensor kinase activity"/>
    <property type="evidence" value="ECO:0007669"/>
    <property type="project" value="InterPro"/>
</dbReference>
<keyword evidence="9" id="KW-0812">Transmembrane</keyword>
<keyword evidence="9" id="KW-1133">Transmembrane helix</keyword>
<sequence length="397" mass="45415">MLKYARIITIIMICLVYINNVSRGTIGLQVFIGMACFIYILNHVLLFQPQKGKKRDFYIFLTNGIVTAMLGFLFPETSLYLIIFGIEAVGIFIHTWRKEVVYFFVSFFFICWFSILLYTYQYTGKVELDTNAINFMFVLFSALVGSLIRKLTVAHQTVDEQYEKLISSHTALKEAHEQLRLYAKEVEELTAVRERNDIAREIHDTVGHNMTALLVQLQLAEALWKQKSNVTEDVLRTCHELAKKSLQEVRASVRALKEEKNLGNIVESMREMLREFSKAATVQVTFQLKGDPIVIPLSLQPTLLRIMQESLTNAKRHGKASVCEVELFCDSETVMLSISDNGIGMNEVSPGFGLMNMKERIEEHGGVIRFESEIEKGFRLKAEFPLKEKTWVIGGTK</sequence>
<organism evidence="11 12">
    <name type="scientific">Bacillus cytotoxicus</name>
    <dbReference type="NCBI Taxonomy" id="580165"/>
    <lineage>
        <taxon>Bacteria</taxon>
        <taxon>Bacillati</taxon>
        <taxon>Bacillota</taxon>
        <taxon>Bacilli</taxon>
        <taxon>Bacillales</taxon>
        <taxon>Bacillaceae</taxon>
        <taxon>Bacillus</taxon>
        <taxon>Bacillus cereus group</taxon>
    </lineage>
</organism>
<keyword evidence="4" id="KW-0808">Transferase</keyword>
<comment type="catalytic activity">
    <reaction evidence="1">
        <text>ATP + protein L-histidine = ADP + protein N-phospho-L-histidine.</text>
        <dbReference type="EC" id="2.7.13.3"/>
    </reaction>
</comment>
<dbReference type="AlphaFoldDB" id="A0AAX2CBL7"/>